<feature type="signal peptide" evidence="5">
    <location>
        <begin position="1"/>
        <end position="18"/>
    </location>
</feature>
<keyword evidence="3" id="KW-0378">Hydrolase</keyword>
<evidence type="ECO:0000313" key="7">
    <source>
        <dbReference type="EMBL" id="KAK0610765.1"/>
    </source>
</evidence>
<dbReference type="InterPro" id="IPR051013">
    <property type="entry name" value="MBL_superfamily_lactonases"/>
</dbReference>
<evidence type="ECO:0000259" key="6">
    <source>
        <dbReference type="SMART" id="SM00849"/>
    </source>
</evidence>
<comment type="similarity">
    <text evidence="1">Belongs to the metallo-beta-lactamase superfamily.</text>
</comment>
<dbReference type="Proteomes" id="UP001175000">
    <property type="component" value="Unassembled WGS sequence"/>
</dbReference>
<evidence type="ECO:0000256" key="2">
    <source>
        <dbReference type="ARBA" id="ARBA00022723"/>
    </source>
</evidence>
<dbReference type="Gene3D" id="3.60.15.10">
    <property type="entry name" value="Ribonuclease Z/Hydroxyacylglutathione hydrolase-like"/>
    <property type="match status" value="1"/>
</dbReference>
<dbReference type="GO" id="GO:0016787">
    <property type="term" value="F:hydrolase activity"/>
    <property type="evidence" value="ECO:0007669"/>
    <property type="project" value="UniProtKB-KW"/>
</dbReference>
<feature type="domain" description="Metallo-beta-lactamase" evidence="6">
    <location>
        <begin position="64"/>
        <end position="289"/>
    </location>
</feature>
<dbReference type="Pfam" id="PF00753">
    <property type="entry name" value="Lactamase_B"/>
    <property type="match status" value="1"/>
</dbReference>
<dbReference type="AlphaFoldDB" id="A0AA39WBV2"/>
<keyword evidence="4" id="KW-0862">Zinc</keyword>
<dbReference type="PANTHER" id="PTHR42978:SF5">
    <property type="entry name" value="METALLO-BETA-LACTAMASE DOMAIN-CONTAINING PROTEIN"/>
    <property type="match status" value="1"/>
</dbReference>
<comment type="caution">
    <text evidence="7">The sequence shown here is derived from an EMBL/GenBank/DDBJ whole genome shotgun (WGS) entry which is preliminary data.</text>
</comment>
<evidence type="ECO:0000313" key="8">
    <source>
        <dbReference type="Proteomes" id="UP001175000"/>
    </source>
</evidence>
<name>A0AA39WBV2_9PEZI</name>
<dbReference type="SUPFAM" id="SSF56281">
    <property type="entry name" value="Metallo-hydrolase/oxidoreductase"/>
    <property type="match status" value="1"/>
</dbReference>
<dbReference type="SMART" id="SM00849">
    <property type="entry name" value="Lactamase_B"/>
    <property type="match status" value="1"/>
</dbReference>
<keyword evidence="2" id="KW-0479">Metal-binding</keyword>
<protein>
    <submittedName>
        <fullName evidence="7">Beta-lactamase-like protein</fullName>
    </submittedName>
</protein>
<evidence type="ECO:0000256" key="3">
    <source>
        <dbReference type="ARBA" id="ARBA00022801"/>
    </source>
</evidence>
<dbReference type="InterPro" id="IPR036866">
    <property type="entry name" value="RibonucZ/Hydroxyglut_hydro"/>
</dbReference>
<dbReference type="PANTHER" id="PTHR42978">
    <property type="entry name" value="QUORUM-QUENCHING LACTONASE YTNP-RELATED-RELATED"/>
    <property type="match status" value="1"/>
</dbReference>
<evidence type="ECO:0000256" key="4">
    <source>
        <dbReference type="ARBA" id="ARBA00022833"/>
    </source>
</evidence>
<dbReference type="EMBL" id="JAULSU010000007">
    <property type="protein sequence ID" value="KAK0610765.1"/>
    <property type="molecule type" value="Genomic_DNA"/>
</dbReference>
<evidence type="ECO:0000256" key="5">
    <source>
        <dbReference type="SAM" id="SignalP"/>
    </source>
</evidence>
<keyword evidence="5" id="KW-0732">Signal</keyword>
<sequence>MHLTTALLLRLGVPTTLARKDFDVPPGAIAKVSIIDSTLRMNRLAASVFLTPALEGFDEFPPSPDWSFLIESSTGRKAVFDLGVPTDENSYSPAVLRQIEDLGFDFTVEKDVADILKEGGVKLTEVESIIWSHYHFDHIGDVATFPPTTEIVVGPGFSNAYLPGYPTNPNSTLMDRYFENRTLREVEFITPLRAGAFSAFDFFGDGSFFLLDTPGHTTGHLGGLARTTTNPDTFIFMGGDLCHHSAQLRPSPEKPIPSDIHFHLHDHNPPAHSRAYQCPGAVTKAELEHLNTKRGRKPDRPFFDPVLVENFTQAVDTIGKTQPADVADNVWFVMAHDSHILGIADFFPKSANQWKKKGWAEKVHWKFLKDLLPAVEVDREAGK</sequence>
<feature type="chain" id="PRO_5041358621" evidence="5">
    <location>
        <begin position="19"/>
        <end position="383"/>
    </location>
</feature>
<organism evidence="7 8">
    <name type="scientific">Immersiella caudata</name>
    <dbReference type="NCBI Taxonomy" id="314043"/>
    <lineage>
        <taxon>Eukaryota</taxon>
        <taxon>Fungi</taxon>
        <taxon>Dikarya</taxon>
        <taxon>Ascomycota</taxon>
        <taxon>Pezizomycotina</taxon>
        <taxon>Sordariomycetes</taxon>
        <taxon>Sordariomycetidae</taxon>
        <taxon>Sordariales</taxon>
        <taxon>Lasiosphaeriaceae</taxon>
        <taxon>Immersiella</taxon>
    </lineage>
</organism>
<dbReference type="CDD" id="cd07730">
    <property type="entry name" value="metallo-hydrolase-like_MBL-fold"/>
    <property type="match status" value="1"/>
</dbReference>
<gene>
    <name evidence="7" type="ORF">B0T14DRAFT_499996</name>
</gene>
<accession>A0AA39WBV2</accession>
<dbReference type="GO" id="GO:0046872">
    <property type="term" value="F:metal ion binding"/>
    <property type="evidence" value="ECO:0007669"/>
    <property type="project" value="UniProtKB-KW"/>
</dbReference>
<dbReference type="InterPro" id="IPR001279">
    <property type="entry name" value="Metallo-B-lactamas"/>
</dbReference>
<keyword evidence="8" id="KW-1185">Reference proteome</keyword>
<reference evidence="7" key="1">
    <citation type="submission" date="2023-06" db="EMBL/GenBank/DDBJ databases">
        <title>Genome-scale phylogeny and comparative genomics of the fungal order Sordariales.</title>
        <authorList>
            <consortium name="Lawrence Berkeley National Laboratory"/>
            <person name="Hensen N."/>
            <person name="Bonometti L."/>
            <person name="Westerberg I."/>
            <person name="Brannstrom I.O."/>
            <person name="Guillou S."/>
            <person name="Cros-Aarteil S."/>
            <person name="Calhoun S."/>
            <person name="Haridas S."/>
            <person name="Kuo A."/>
            <person name="Mondo S."/>
            <person name="Pangilinan J."/>
            <person name="Riley R."/>
            <person name="Labutti K."/>
            <person name="Andreopoulos B."/>
            <person name="Lipzen A."/>
            <person name="Chen C."/>
            <person name="Yanf M."/>
            <person name="Daum C."/>
            <person name="Ng V."/>
            <person name="Clum A."/>
            <person name="Steindorff A."/>
            <person name="Ohm R."/>
            <person name="Martin F."/>
            <person name="Silar P."/>
            <person name="Natvig D."/>
            <person name="Lalanne C."/>
            <person name="Gautier V."/>
            <person name="Ament-Velasquez S.L."/>
            <person name="Kruys A."/>
            <person name="Hutchinson M.I."/>
            <person name="Powell A.J."/>
            <person name="Barry K."/>
            <person name="Miller A.N."/>
            <person name="Grigoriev I.V."/>
            <person name="Debuchy R."/>
            <person name="Gladieux P."/>
            <person name="Thoren M.H."/>
            <person name="Johannesson H."/>
        </authorList>
    </citation>
    <scope>NUCLEOTIDE SEQUENCE</scope>
    <source>
        <strain evidence="7">CBS 606.72</strain>
    </source>
</reference>
<evidence type="ECO:0000256" key="1">
    <source>
        <dbReference type="ARBA" id="ARBA00007749"/>
    </source>
</evidence>
<proteinExistence type="inferred from homology"/>